<protein>
    <submittedName>
        <fullName evidence="1">Uncharacterized protein</fullName>
    </submittedName>
</protein>
<name>A0ACB6RVE1_9PLEO</name>
<keyword evidence="2" id="KW-1185">Reference proteome</keyword>
<dbReference type="EMBL" id="MU006728">
    <property type="protein sequence ID" value="KAF2624862.1"/>
    <property type="molecule type" value="Genomic_DNA"/>
</dbReference>
<comment type="caution">
    <text evidence="1">The sequence shown here is derived from an EMBL/GenBank/DDBJ whole genome shotgun (WGS) entry which is preliminary data.</text>
</comment>
<gene>
    <name evidence="1" type="ORF">BU25DRAFT_450306</name>
</gene>
<dbReference type="Proteomes" id="UP000799754">
    <property type="component" value="Unassembled WGS sequence"/>
</dbReference>
<organism evidence="1 2">
    <name type="scientific">Macroventuria anomochaeta</name>
    <dbReference type="NCBI Taxonomy" id="301207"/>
    <lineage>
        <taxon>Eukaryota</taxon>
        <taxon>Fungi</taxon>
        <taxon>Dikarya</taxon>
        <taxon>Ascomycota</taxon>
        <taxon>Pezizomycotina</taxon>
        <taxon>Dothideomycetes</taxon>
        <taxon>Pleosporomycetidae</taxon>
        <taxon>Pleosporales</taxon>
        <taxon>Pleosporineae</taxon>
        <taxon>Didymellaceae</taxon>
        <taxon>Macroventuria</taxon>
    </lineage>
</organism>
<sequence length="205" mass="23398">MGTVAETTGDLPNIDTEYGYVVRCRRRRNPRPHTERVDRSPDDPRVEEGSPCFEVLRDLRKSESHIMFVTEEGDVGIIYHPDCANGIRPGDIVVGLFGINYPFILRLVPRAAKEKLMYTMINVAHVADHLWGYDFVQEAVEKVEKGEEPPRWSDFERFGSKGCTIMGKNFNTTVQRRDGMVMSNARTSMKLLIAYGRLPEHILLV</sequence>
<accession>A0ACB6RVE1</accession>
<evidence type="ECO:0000313" key="2">
    <source>
        <dbReference type="Proteomes" id="UP000799754"/>
    </source>
</evidence>
<evidence type="ECO:0000313" key="1">
    <source>
        <dbReference type="EMBL" id="KAF2624862.1"/>
    </source>
</evidence>
<proteinExistence type="predicted"/>
<reference evidence="1" key="1">
    <citation type="journal article" date="2020" name="Stud. Mycol.">
        <title>101 Dothideomycetes genomes: a test case for predicting lifestyles and emergence of pathogens.</title>
        <authorList>
            <person name="Haridas S."/>
            <person name="Albert R."/>
            <person name="Binder M."/>
            <person name="Bloem J."/>
            <person name="Labutti K."/>
            <person name="Salamov A."/>
            <person name="Andreopoulos B."/>
            <person name="Baker S."/>
            <person name="Barry K."/>
            <person name="Bills G."/>
            <person name="Bluhm B."/>
            <person name="Cannon C."/>
            <person name="Castanera R."/>
            <person name="Culley D."/>
            <person name="Daum C."/>
            <person name="Ezra D."/>
            <person name="Gonzalez J."/>
            <person name="Henrissat B."/>
            <person name="Kuo A."/>
            <person name="Liang C."/>
            <person name="Lipzen A."/>
            <person name="Lutzoni F."/>
            <person name="Magnuson J."/>
            <person name="Mondo S."/>
            <person name="Nolan M."/>
            <person name="Ohm R."/>
            <person name="Pangilinan J."/>
            <person name="Park H.-J."/>
            <person name="Ramirez L."/>
            <person name="Alfaro M."/>
            <person name="Sun H."/>
            <person name="Tritt A."/>
            <person name="Yoshinaga Y."/>
            <person name="Zwiers L.-H."/>
            <person name="Turgeon B."/>
            <person name="Goodwin S."/>
            <person name="Spatafora J."/>
            <person name="Crous P."/>
            <person name="Grigoriev I."/>
        </authorList>
    </citation>
    <scope>NUCLEOTIDE SEQUENCE</scope>
    <source>
        <strain evidence="1">CBS 525.71</strain>
    </source>
</reference>